<dbReference type="InterPro" id="IPR050951">
    <property type="entry name" value="Retrovirus_Pol_polyprotein"/>
</dbReference>
<dbReference type="SUPFAM" id="SSF53098">
    <property type="entry name" value="Ribonuclease H-like"/>
    <property type="match status" value="1"/>
</dbReference>
<name>A0A6L2MIA0_TANCI</name>
<feature type="region of interest" description="Disordered" evidence="2">
    <location>
        <begin position="584"/>
        <end position="606"/>
    </location>
</feature>
<dbReference type="InterPro" id="IPR036397">
    <property type="entry name" value="RNaseH_sf"/>
</dbReference>
<dbReference type="Gene3D" id="3.30.70.270">
    <property type="match status" value="1"/>
</dbReference>
<feature type="region of interest" description="Disordered" evidence="2">
    <location>
        <begin position="638"/>
        <end position="744"/>
    </location>
</feature>
<protein>
    <submittedName>
        <fullName evidence="4">Reverse transcriptase domain-containing protein</fullName>
    </submittedName>
</protein>
<evidence type="ECO:0000313" key="4">
    <source>
        <dbReference type="EMBL" id="GEU73017.1"/>
    </source>
</evidence>
<dbReference type="InterPro" id="IPR012337">
    <property type="entry name" value="RNaseH-like_sf"/>
</dbReference>
<keyword evidence="4" id="KW-0808">Transferase</keyword>
<dbReference type="Gene3D" id="3.10.10.10">
    <property type="entry name" value="HIV Type 1 Reverse Transcriptase, subunit A, domain 1"/>
    <property type="match status" value="1"/>
</dbReference>
<dbReference type="CDD" id="cd01647">
    <property type="entry name" value="RT_LTR"/>
    <property type="match status" value="1"/>
</dbReference>
<dbReference type="Pfam" id="PF17921">
    <property type="entry name" value="Integrase_H2C2"/>
    <property type="match status" value="1"/>
</dbReference>
<dbReference type="PROSITE" id="PS50994">
    <property type="entry name" value="INTEGRASE"/>
    <property type="match status" value="1"/>
</dbReference>
<keyword evidence="4" id="KW-0695">RNA-directed DNA polymerase</keyword>
<proteinExistence type="predicted"/>
<dbReference type="Pfam" id="PF00665">
    <property type="entry name" value="rve"/>
    <property type="match status" value="1"/>
</dbReference>
<dbReference type="InterPro" id="IPR002156">
    <property type="entry name" value="RNaseH_domain"/>
</dbReference>
<evidence type="ECO:0000256" key="2">
    <source>
        <dbReference type="SAM" id="MobiDB-lite"/>
    </source>
</evidence>
<dbReference type="InterPro" id="IPR041577">
    <property type="entry name" value="RT_RNaseH_2"/>
</dbReference>
<feature type="compositionally biased region" description="Basic and acidic residues" evidence="2">
    <location>
        <begin position="584"/>
        <end position="597"/>
    </location>
</feature>
<dbReference type="PANTHER" id="PTHR37984">
    <property type="entry name" value="PROTEIN CBG26694"/>
    <property type="match status" value="1"/>
</dbReference>
<dbReference type="Gene3D" id="1.10.340.70">
    <property type="match status" value="1"/>
</dbReference>
<dbReference type="Pfam" id="PF17919">
    <property type="entry name" value="RT_RNaseH_2"/>
    <property type="match status" value="1"/>
</dbReference>
<evidence type="ECO:0000256" key="1">
    <source>
        <dbReference type="ARBA" id="ARBA00023268"/>
    </source>
</evidence>
<feature type="compositionally biased region" description="Basic and acidic residues" evidence="2">
    <location>
        <begin position="676"/>
        <end position="693"/>
    </location>
</feature>
<dbReference type="GO" id="GO:0003964">
    <property type="term" value="F:RNA-directed DNA polymerase activity"/>
    <property type="evidence" value="ECO:0007669"/>
    <property type="project" value="UniProtKB-KW"/>
</dbReference>
<dbReference type="InterPro" id="IPR000477">
    <property type="entry name" value="RT_dom"/>
</dbReference>
<keyword evidence="4" id="KW-0548">Nucleotidyltransferase</keyword>
<dbReference type="PANTHER" id="PTHR37984:SF5">
    <property type="entry name" value="PROTEIN NYNRIN-LIKE"/>
    <property type="match status" value="1"/>
</dbReference>
<evidence type="ECO:0000259" key="3">
    <source>
        <dbReference type="PROSITE" id="PS50994"/>
    </source>
</evidence>
<accession>A0A6L2MIA0</accession>
<dbReference type="EMBL" id="BKCJ010006608">
    <property type="protein sequence ID" value="GEU73017.1"/>
    <property type="molecule type" value="Genomic_DNA"/>
</dbReference>
<dbReference type="SUPFAM" id="SSF56672">
    <property type="entry name" value="DNA/RNA polymerases"/>
    <property type="match status" value="1"/>
</dbReference>
<reference evidence="4" key="1">
    <citation type="journal article" date="2019" name="Sci. Rep.">
        <title>Draft genome of Tanacetum cinerariifolium, the natural source of mosquito coil.</title>
        <authorList>
            <person name="Yamashiro T."/>
            <person name="Shiraishi A."/>
            <person name="Satake H."/>
            <person name="Nakayama K."/>
        </authorList>
    </citation>
    <scope>NUCLEOTIDE SEQUENCE</scope>
</reference>
<dbReference type="Gene3D" id="3.30.420.10">
    <property type="entry name" value="Ribonuclease H-like superfamily/Ribonuclease H"/>
    <property type="match status" value="2"/>
</dbReference>
<feature type="domain" description="Integrase catalytic" evidence="3">
    <location>
        <begin position="1841"/>
        <end position="2000"/>
    </location>
</feature>
<dbReference type="Pfam" id="PF03732">
    <property type="entry name" value="Retrotrans_gag"/>
    <property type="match status" value="1"/>
</dbReference>
<dbReference type="InterPro" id="IPR041588">
    <property type="entry name" value="Integrase_H2C2"/>
</dbReference>
<dbReference type="Pfam" id="PF00078">
    <property type="entry name" value="RVT_1"/>
    <property type="match status" value="1"/>
</dbReference>
<sequence>MLDIVFTLVNRLQGNFLGLQVKITWAIRFLKFSCNEVNRFSWGYRKSFLLSQGYLVVKFDQFEKGFRQRVFFDLFVQGFSVRVLLSSRILSNSFLFRFLNDKVAAGGYRQVKVLEFFDCRGLRQGIEDLRELCTRLNIEKIDGNIVQKHGGSKQVGFKQLGPGVETGVHGVHDEKRVWFEVKLRGAHGDREAEVFQVSNDDTAVAQRRLKDKQPEEKTNMDCLRSTQQCMKSEVAKHLGVAWIQQQNGLVDETNMTFFAKLARDREQHIACELFSYREDSNKAAFAVVVVEKIYAHESLTVNNTVACEAEIWVTKGLLVKVKRNVLGLEIIKDQGGNTLRVSQYMIHNEKLVQTLLKGHSTLWLEDSQSGVCDVEKNGSLKANLQHMKALSRTKAGYMMFIEAWKKEIWLKGLLIESGYELSLVVATPLPLDHSTTTALLLHHHHRSTAPPLFNGLTAQPPSLYCSTTNLIIKGLYKFTWCKKGILGRPEQLFIRVIRAVPTFVSTSWRHPWDPTLKVILRRASVMANTTSLVTNVTKPTINLAEANSAPRVNIQEFCEEHYEDILPIIMEKVHHDRRKDVHTRLNFREGPRERARAESYSNMRARASEPGWVKVQDRLRYGSRHVLDRLGHRRQSAFDRLSDTYSPSATKSRPQRTDSRDSPRGRGHTRTLSVSRNDRHKDRECLRGTRESYGDSFSHSYRDEGHHRHMKRKRDKSPPSSVSRSDSSNRRHRKSTRHQLTDEDDIKKPWMYEEENPFTPQIRNFKSPRKTRMPNNVKTYDRTGDPEDHVKVFQAAAQVERWAMPTLCHMFNSTLIGAAKVWFNELPPESIDGYKDMRAAFLAYFMQQKKYVKDPVEIHNIKQRDGKTIEDFMKRFKIETRREAAAASKKKGHASWKPQDQSKRHSSDKRPDFQGHPRGERGSNRFTPLTKTPKEILATEANKFQPPPPMVAPVEKRSSNKFCDFHNDKGHNTDECMQLKKQTEELVRAGKLSHLIKEIKQGRDQSKTGKKKETVAKDKPTAIYMVQSWQRTVKQKVTQSFERVREIAFPQLTASNGTEGPLVIEAEMGGHAIHRMYINGGSSMEILYEHCFNRLRPEIKSQMVPATTSLTGFSGETIWPLGQLRLLVTIGDATHSTKAWMNFMVVKSMSPYNGIIGRPGLKAIQAVPSTVHGMLKFLVEGGITTIRNIILIPTKCASVITSSVTPREERTCLANFTVSLHPDFPDQEVVIGGSLSDKGRTELCSVLKKNLDIFAWHPSDMTGVPRSVAKHRLNIREGYTPVRQKKRGQAPERARAIQAKVQKLVNAGIIREVYYHDWLSNLVMEKKHDGSWRMCVDFTDLNRACPQDCYPLPEIDWKVESLKADEEKTTFHTGHGVYCYTKMPFGLKNGGAMYQRLMDKAFESQVGRNIEVYVDDLVVKSHTEAEMVRDIEETKISAAVSDLKKCIKKSDFHWTAKAEQAFQQLKQYLSELPLLVAPNPQEELIMYLSATYGAVSAVLMTERGTTQTPIYFISRALQGQELNYSPMEKLVLSLVFAGKRLRRYFQAHPITVITDQPIKQVMTRLDVAGRLQKWSIMLGEHNITYRPRTSVKGKILADFLIEMPSDVPQTAPAAVAQEEPWMLFTNGSSCVDGSGAGVILTNPEGVKVDSKLVANQVMGTYVSKEDNMIKYLEIVRGLVSGFTTISINQVPRSKNKQADALSKITSTSFAHLSKQVLVEVLENKSIKEKEVAAVIEEDGPTWMTQIADYLKEGVLPGDNKEARKLRLKARPLQADYVMREIHKGSCSMHAGPRSVVAKAIRLGYYWPTMHKDARDMIRNCNDCQIHRPVTRHPQQSLTPITAPWPFYKWGIDIAGPFPEGPGKVKFLIVAMNYFTKWVEAKAVATITGGQVKKFVWDNIVSRFGIPGEIISDNGKQFADNPFKDWCDKLNITQRFASVKHPQSNGLVKRANRSLGEGIKARLGEGNKNWVEELPHVLWAHRTMIKSSHGDTPFSLTYGTKAVIPAEIRMPTYRTTAVDMVNNDKELRLNLNLLEERRVRATGK</sequence>
<dbReference type="GO" id="GO:0015074">
    <property type="term" value="P:DNA integration"/>
    <property type="evidence" value="ECO:0007669"/>
    <property type="project" value="InterPro"/>
</dbReference>
<feature type="compositionally biased region" description="Polar residues" evidence="2">
    <location>
        <begin position="643"/>
        <end position="652"/>
    </location>
</feature>
<gene>
    <name evidence="4" type="ORF">Tci_044995</name>
</gene>
<feature type="compositionally biased region" description="Basic and acidic residues" evidence="2">
    <location>
        <begin position="900"/>
        <end position="923"/>
    </location>
</feature>
<keyword evidence="1" id="KW-0511">Multifunctional enzyme</keyword>
<dbReference type="InterPro" id="IPR001584">
    <property type="entry name" value="Integrase_cat-core"/>
</dbReference>
<feature type="region of interest" description="Disordered" evidence="2">
    <location>
        <begin position="883"/>
        <end position="931"/>
    </location>
</feature>
<comment type="caution">
    <text evidence="4">The sequence shown here is derived from an EMBL/GenBank/DDBJ whole genome shotgun (WGS) entry which is preliminary data.</text>
</comment>
<dbReference type="GO" id="GO:0003676">
    <property type="term" value="F:nucleic acid binding"/>
    <property type="evidence" value="ECO:0007669"/>
    <property type="project" value="InterPro"/>
</dbReference>
<organism evidence="4">
    <name type="scientific">Tanacetum cinerariifolium</name>
    <name type="common">Dalmatian daisy</name>
    <name type="synonym">Chrysanthemum cinerariifolium</name>
    <dbReference type="NCBI Taxonomy" id="118510"/>
    <lineage>
        <taxon>Eukaryota</taxon>
        <taxon>Viridiplantae</taxon>
        <taxon>Streptophyta</taxon>
        <taxon>Embryophyta</taxon>
        <taxon>Tracheophyta</taxon>
        <taxon>Spermatophyta</taxon>
        <taxon>Magnoliopsida</taxon>
        <taxon>eudicotyledons</taxon>
        <taxon>Gunneridae</taxon>
        <taxon>Pentapetalae</taxon>
        <taxon>asterids</taxon>
        <taxon>campanulids</taxon>
        <taxon>Asterales</taxon>
        <taxon>Asteraceae</taxon>
        <taxon>Asteroideae</taxon>
        <taxon>Anthemideae</taxon>
        <taxon>Anthemidinae</taxon>
        <taxon>Tanacetum</taxon>
    </lineage>
</organism>
<dbReference type="InterPro" id="IPR043128">
    <property type="entry name" value="Rev_trsase/Diguanyl_cyclase"/>
</dbReference>
<dbReference type="GO" id="GO:0004523">
    <property type="term" value="F:RNA-DNA hybrid ribonuclease activity"/>
    <property type="evidence" value="ECO:0007669"/>
    <property type="project" value="InterPro"/>
</dbReference>
<feature type="compositionally biased region" description="Basic and acidic residues" evidence="2">
    <location>
        <begin position="655"/>
        <end position="664"/>
    </location>
</feature>
<dbReference type="Pfam" id="PF13456">
    <property type="entry name" value="RVT_3"/>
    <property type="match status" value="1"/>
</dbReference>
<dbReference type="InterPro" id="IPR043502">
    <property type="entry name" value="DNA/RNA_pol_sf"/>
</dbReference>
<dbReference type="InterPro" id="IPR005162">
    <property type="entry name" value="Retrotrans_gag_dom"/>
</dbReference>